<dbReference type="AlphaFoldDB" id="M1DA98"/>
<reference evidence="2" key="1">
    <citation type="journal article" date="2011" name="Nature">
        <title>Genome sequence and analysis of the tuber crop potato.</title>
        <authorList>
            <consortium name="The Potato Genome Sequencing Consortium"/>
        </authorList>
    </citation>
    <scope>NUCLEOTIDE SEQUENCE [LARGE SCALE GENOMIC DNA]</scope>
    <source>
        <strain evidence="2">cv. DM1-3 516 R44</strain>
    </source>
</reference>
<dbReference type="Gramene" id="PGSC0003DMT400085789">
    <property type="protein sequence ID" value="PGSC0003DMT400085789"/>
    <property type="gene ID" value="PGSC0003DMG400035360"/>
</dbReference>
<protein>
    <submittedName>
        <fullName evidence="1">Uncharacterized protein</fullName>
    </submittedName>
</protein>
<keyword evidence="2" id="KW-1185">Reference proteome</keyword>
<evidence type="ECO:0000313" key="2">
    <source>
        <dbReference type="Proteomes" id="UP000011115"/>
    </source>
</evidence>
<accession>M1DA98</accession>
<name>M1DA98_SOLTU</name>
<dbReference type="InParanoid" id="M1DA98"/>
<dbReference type="EnsemblPlants" id="PGSC0003DMT400085789">
    <property type="protein sequence ID" value="PGSC0003DMT400085789"/>
    <property type="gene ID" value="PGSC0003DMG400035360"/>
</dbReference>
<evidence type="ECO:0000313" key="1">
    <source>
        <dbReference type="EnsemblPlants" id="PGSC0003DMT400085789"/>
    </source>
</evidence>
<dbReference type="PaxDb" id="4113-PGSC0003DMT400085789"/>
<reference evidence="1" key="2">
    <citation type="submission" date="2015-06" db="UniProtKB">
        <authorList>
            <consortium name="EnsemblPlants"/>
        </authorList>
    </citation>
    <scope>IDENTIFICATION</scope>
    <source>
        <strain evidence="1">DM1-3 516 R44</strain>
    </source>
</reference>
<dbReference type="Proteomes" id="UP000011115">
    <property type="component" value="Unassembled WGS sequence"/>
</dbReference>
<organism evidence="1 2">
    <name type="scientific">Solanum tuberosum</name>
    <name type="common">Potato</name>
    <dbReference type="NCBI Taxonomy" id="4113"/>
    <lineage>
        <taxon>Eukaryota</taxon>
        <taxon>Viridiplantae</taxon>
        <taxon>Streptophyta</taxon>
        <taxon>Embryophyta</taxon>
        <taxon>Tracheophyta</taxon>
        <taxon>Spermatophyta</taxon>
        <taxon>Magnoliopsida</taxon>
        <taxon>eudicotyledons</taxon>
        <taxon>Gunneridae</taxon>
        <taxon>Pentapetalae</taxon>
        <taxon>asterids</taxon>
        <taxon>lamiids</taxon>
        <taxon>Solanales</taxon>
        <taxon>Solanaceae</taxon>
        <taxon>Solanoideae</taxon>
        <taxon>Solaneae</taxon>
        <taxon>Solanum</taxon>
    </lineage>
</organism>
<dbReference type="HOGENOM" id="CLU_197075_0_0_1"/>
<sequence>MHSAIHPLVYFVAFRQLPSASLYPGAQHTGIKGEYAICWRFAKCVRRFADLRFFVLSTSFCSFLPSSIHALPQTSNT</sequence>
<proteinExistence type="predicted"/>